<evidence type="ECO:0000313" key="1">
    <source>
        <dbReference type="EMBL" id="KAI3697109.1"/>
    </source>
</evidence>
<comment type="caution">
    <text evidence="1">The sequence shown here is derived from an EMBL/GenBank/DDBJ whole genome shotgun (WGS) entry which is preliminary data.</text>
</comment>
<keyword evidence="2" id="KW-1185">Reference proteome</keyword>
<protein>
    <submittedName>
        <fullName evidence="1">Uncharacterized protein</fullName>
    </submittedName>
</protein>
<evidence type="ECO:0000313" key="2">
    <source>
        <dbReference type="Proteomes" id="UP001055879"/>
    </source>
</evidence>
<organism evidence="1 2">
    <name type="scientific">Arctium lappa</name>
    <name type="common">Greater burdock</name>
    <name type="synonym">Lappa major</name>
    <dbReference type="NCBI Taxonomy" id="4217"/>
    <lineage>
        <taxon>Eukaryota</taxon>
        <taxon>Viridiplantae</taxon>
        <taxon>Streptophyta</taxon>
        <taxon>Embryophyta</taxon>
        <taxon>Tracheophyta</taxon>
        <taxon>Spermatophyta</taxon>
        <taxon>Magnoliopsida</taxon>
        <taxon>eudicotyledons</taxon>
        <taxon>Gunneridae</taxon>
        <taxon>Pentapetalae</taxon>
        <taxon>asterids</taxon>
        <taxon>campanulids</taxon>
        <taxon>Asterales</taxon>
        <taxon>Asteraceae</taxon>
        <taxon>Carduoideae</taxon>
        <taxon>Cardueae</taxon>
        <taxon>Arctiinae</taxon>
        <taxon>Arctium</taxon>
    </lineage>
</organism>
<name>A0ACB8ZGM2_ARCLA</name>
<gene>
    <name evidence="1" type="ORF">L6452_29865</name>
</gene>
<sequence>MFLCIFIAVVTEGCFWSKGYFINVVNDINDGGNDTVVVHVQSKDDDIGEKLSDLSNPLTGNYVRTSLLQVLFSSAIFIWIYKQQVFDVYNGTVKPECVEKPKRDYWRYTWLIKRDGFYFVHRGDTRHEIKADREGTSTPVSHAKADVTGTYHPMRVSENGTNMRENIPPNMRARTSASIQEYSPLISQARLC</sequence>
<dbReference type="Proteomes" id="UP001055879">
    <property type="component" value="Linkage Group LG10"/>
</dbReference>
<reference evidence="2" key="1">
    <citation type="journal article" date="2022" name="Mol. Ecol. Resour.">
        <title>The genomes of chicory, endive, great burdock and yacon provide insights into Asteraceae palaeo-polyploidization history and plant inulin production.</title>
        <authorList>
            <person name="Fan W."/>
            <person name="Wang S."/>
            <person name="Wang H."/>
            <person name="Wang A."/>
            <person name="Jiang F."/>
            <person name="Liu H."/>
            <person name="Zhao H."/>
            <person name="Xu D."/>
            <person name="Zhang Y."/>
        </authorList>
    </citation>
    <scope>NUCLEOTIDE SEQUENCE [LARGE SCALE GENOMIC DNA]</scope>
    <source>
        <strain evidence="2">cv. Niubang</strain>
    </source>
</reference>
<proteinExistence type="predicted"/>
<reference evidence="1 2" key="2">
    <citation type="journal article" date="2022" name="Mol. Ecol. Resour.">
        <title>The genomes of chicory, endive, great burdock and yacon provide insights into Asteraceae paleo-polyploidization history and plant inulin production.</title>
        <authorList>
            <person name="Fan W."/>
            <person name="Wang S."/>
            <person name="Wang H."/>
            <person name="Wang A."/>
            <person name="Jiang F."/>
            <person name="Liu H."/>
            <person name="Zhao H."/>
            <person name="Xu D."/>
            <person name="Zhang Y."/>
        </authorList>
    </citation>
    <scope>NUCLEOTIDE SEQUENCE [LARGE SCALE GENOMIC DNA]</scope>
    <source>
        <strain evidence="2">cv. Niubang</strain>
    </source>
</reference>
<dbReference type="EMBL" id="CM042056">
    <property type="protein sequence ID" value="KAI3697109.1"/>
    <property type="molecule type" value="Genomic_DNA"/>
</dbReference>
<accession>A0ACB8ZGM2</accession>